<gene>
    <name evidence="1" type="ORF">ACFSDX_21015</name>
</gene>
<comment type="caution">
    <text evidence="1">The sequence shown here is derived from an EMBL/GenBank/DDBJ whole genome shotgun (WGS) entry which is preliminary data.</text>
</comment>
<evidence type="ECO:0000313" key="2">
    <source>
        <dbReference type="Proteomes" id="UP001597197"/>
    </source>
</evidence>
<dbReference type="InterPro" id="IPR029058">
    <property type="entry name" value="AB_hydrolase_fold"/>
</dbReference>
<keyword evidence="2" id="KW-1185">Reference proteome</keyword>
<dbReference type="Pfam" id="PF07224">
    <property type="entry name" value="Chlorophyllase"/>
    <property type="match status" value="1"/>
</dbReference>
<reference evidence="2" key="1">
    <citation type="journal article" date="2019" name="Int. J. Syst. Evol. Microbiol.">
        <title>The Global Catalogue of Microorganisms (GCM) 10K type strain sequencing project: providing services to taxonomists for standard genome sequencing and annotation.</title>
        <authorList>
            <consortium name="The Broad Institute Genomics Platform"/>
            <consortium name="The Broad Institute Genome Sequencing Center for Infectious Disease"/>
            <person name="Wu L."/>
            <person name="Ma J."/>
        </authorList>
    </citation>
    <scope>NUCLEOTIDE SEQUENCE [LARGE SCALE GENOMIC DNA]</scope>
    <source>
        <strain evidence="2">CGMCC 1.15795</strain>
    </source>
</reference>
<dbReference type="EMBL" id="JBHUFD010000018">
    <property type="protein sequence ID" value="MFD1874928.1"/>
    <property type="molecule type" value="Genomic_DNA"/>
</dbReference>
<evidence type="ECO:0000313" key="1">
    <source>
        <dbReference type="EMBL" id="MFD1874928.1"/>
    </source>
</evidence>
<dbReference type="PANTHER" id="PTHR33428:SF14">
    <property type="entry name" value="CARBOXYLESTERASE TYPE B DOMAIN-CONTAINING PROTEIN"/>
    <property type="match status" value="1"/>
</dbReference>
<dbReference type="GO" id="GO:0016787">
    <property type="term" value="F:hydrolase activity"/>
    <property type="evidence" value="ECO:0007669"/>
    <property type="project" value="UniProtKB-KW"/>
</dbReference>
<dbReference type="Gene3D" id="3.40.50.1820">
    <property type="entry name" value="alpha/beta hydrolase"/>
    <property type="match status" value="1"/>
</dbReference>
<dbReference type="RefSeq" id="WP_382317145.1">
    <property type="nucleotide sequence ID" value="NZ_JBHUFD010000018.1"/>
</dbReference>
<organism evidence="1 2">
    <name type="scientific">Hymenobacter bucti</name>
    <dbReference type="NCBI Taxonomy" id="1844114"/>
    <lineage>
        <taxon>Bacteria</taxon>
        <taxon>Pseudomonadati</taxon>
        <taxon>Bacteroidota</taxon>
        <taxon>Cytophagia</taxon>
        <taxon>Cytophagales</taxon>
        <taxon>Hymenobacteraceae</taxon>
        <taxon>Hymenobacter</taxon>
    </lineage>
</organism>
<dbReference type="Proteomes" id="UP001597197">
    <property type="component" value="Unassembled WGS sequence"/>
</dbReference>
<accession>A0ABW4QZ81</accession>
<keyword evidence="1" id="KW-0378">Hydrolase</keyword>
<protein>
    <submittedName>
        <fullName evidence="1">Alpha/beta hydrolase family protein</fullName>
    </submittedName>
</protein>
<dbReference type="PANTHER" id="PTHR33428">
    <property type="entry name" value="CHLOROPHYLLASE-2, CHLOROPLASTIC"/>
    <property type="match status" value="1"/>
</dbReference>
<dbReference type="SUPFAM" id="SSF53474">
    <property type="entry name" value="alpha/beta-Hydrolases"/>
    <property type="match status" value="1"/>
</dbReference>
<name>A0ABW4QZ81_9BACT</name>
<sequence>MKDLLYSLSGSAPVAVVSVSPVVIAAPERGQALHVRVSAPVSGRDLPLILFSHGNGSSLNGYGPLVQFWAAHGFVVVQPTHLDSRTLGLPPDDARRPTIWRHRVADLRHILDNLATIEAAVPGLRGRLDHTRVAVAGHSYGGQTAGVLLGARLPDPVDGQEVNMLDARVKAGILLAAPGRGGADLSPAAARNHPFLQPDFRYLTTPTLVVVGDHDVSAMSPRGADWRADAYWLSPPGKCLLTLFGAEHSLGGIAGYESRETTDESPARIAAIQQLTWAYLRSTLYPADPAWSAACAALRAQPEPLGQVECR</sequence>
<proteinExistence type="predicted"/>
<dbReference type="InterPro" id="IPR017395">
    <property type="entry name" value="Chlorophyllase-like"/>
</dbReference>